<feature type="compositionally biased region" description="Basic and acidic residues" evidence="4">
    <location>
        <begin position="265"/>
        <end position="281"/>
    </location>
</feature>
<evidence type="ECO:0000313" key="6">
    <source>
        <dbReference type="EMBL" id="CAD7277094.1"/>
    </source>
</evidence>
<comment type="subcellular location">
    <subcellularLocation>
        <location evidence="3">Nucleus</location>
    </subcellularLocation>
</comment>
<dbReference type="SUPFAM" id="SSF46934">
    <property type="entry name" value="UBA-like"/>
    <property type="match status" value="1"/>
</dbReference>
<dbReference type="PROSITE" id="PS51257">
    <property type="entry name" value="PROKAR_LIPOPROTEIN"/>
    <property type="match status" value="1"/>
</dbReference>
<keyword evidence="3" id="KW-0539">Nucleus</keyword>
<name>A0A7R9BMC0_9CRUS</name>
<dbReference type="PANTHER" id="PTHR31993:SF4">
    <property type="entry name" value="UBA-LIKE DOMAIN-CONTAINING PROTEIN"/>
    <property type="match status" value="1"/>
</dbReference>
<keyword evidence="7" id="KW-1185">Reference proteome</keyword>
<feature type="compositionally biased region" description="Acidic residues" evidence="4">
    <location>
        <begin position="172"/>
        <end position="181"/>
    </location>
</feature>
<dbReference type="InterPro" id="IPR009060">
    <property type="entry name" value="UBA-like_sf"/>
</dbReference>
<dbReference type="InterPro" id="IPR039310">
    <property type="entry name" value="UBALD1/2"/>
</dbReference>
<dbReference type="OrthoDB" id="6093553at2759"/>
<dbReference type="Proteomes" id="UP000678499">
    <property type="component" value="Unassembled WGS sequence"/>
</dbReference>
<feature type="region of interest" description="Disordered" evidence="4">
    <location>
        <begin position="142"/>
        <end position="186"/>
    </location>
</feature>
<comment type="function">
    <text evidence="3">Component of the 26S proteasome, a multiprotein complex involved in the ATP-dependent degradation of ubiquitinated proteins.</text>
</comment>
<comment type="similarity">
    <text evidence="2 3">Belongs to the DSS1/SEM1 family.</text>
</comment>
<dbReference type="CDD" id="cd13768">
    <property type="entry name" value="DSS1_Sem1"/>
    <property type="match status" value="1"/>
</dbReference>
<dbReference type="EMBL" id="OA882832">
    <property type="protein sequence ID" value="CAD7277094.1"/>
    <property type="molecule type" value="Genomic_DNA"/>
</dbReference>
<accession>A0A7R9BMC0</accession>
<dbReference type="Pfam" id="PF05160">
    <property type="entry name" value="DSS1_SEM1"/>
    <property type="match status" value="1"/>
</dbReference>
<dbReference type="Pfam" id="PF22566">
    <property type="entry name" value="UBA_8"/>
    <property type="match status" value="1"/>
</dbReference>
<evidence type="ECO:0000259" key="5">
    <source>
        <dbReference type="Pfam" id="PF22566"/>
    </source>
</evidence>
<dbReference type="EMBL" id="CAJPEX010000795">
    <property type="protein sequence ID" value="CAG0917246.1"/>
    <property type="molecule type" value="Genomic_DNA"/>
</dbReference>
<feature type="compositionally biased region" description="Basic residues" evidence="4">
    <location>
        <begin position="289"/>
        <end position="298"/>
    </location>
</feature>
<evidence type="ECO:0000256" key="4">
    <source>
        <dbReference type="SAM" id="MobiDB-lite"/>
    </source>
</evidence>
<dbReference type="SMART" id="SM01385">
    <property type="entry name" value="DSS1_SEM1"/>
    <property type="match status" value="1"/>
</dbReference>
<reference evidence="6" key="1">
    <citation type="submission" date="2020-11" db="EMBL/GenBank/DDBJ databases">
        <authorList>
            <person name="Tran Van P."/>
        </authorList>
    </citation>
    <scope>NUCLEOTIDE SEQUENCE</scope>
</reference>
<dbReference type="PANTHER" id="PTHR31993">
    <property type="entry name" value="UBA-LIKE DOMAIN-CONTAINING PROTEIN 2"/>
    <property type="match status" value="1"/>
</dbReference>
<feature type="domain" description="UBA-like" evidence="5">
    <location>
        <begin position="15"/>
        <end position="58"/>
    </location>
</feature>
<dbReference type="GO" id="GO:0008541">
    <property type="term" value="C:proteasome regulatory particle, lid subcomplex"/>
    <property type="evidence" value="ECO:0007669"/>
    <property type="project" value="UniProtKB-UniRule"/>
</dbReference>
<evidence type="ECO:0000256" key="2">
    <source>
        <dbReference type="ARBA" id="ARBA00034491"/>
    </source>
</evidence>
<gene>
    <name evidence="6" type="ORF">NMOB1V02_LOCUS4836</name>
</gene>
<comment type="similarity">
    <text evidence="1">Belongs to the UBALD family.</text>
</comment>
<evidence type="ECO:0000256" key="1">
    <source>
        <dbReference type="ARBA" id="ARBA00006090"/>
    </source>
</evidence>
<dbReference type="InterPro" id="IPR054109">
    <property type="entry name" value="UBA_8"/>
</dbReference>
<dbReference type="CDD" id="cd14343">
    <property type="entry name" value="UBA_F100B_like"/>
    <property type="match status" value="1"/>
</dbReference>
<sequence>MSRFQYPSEEMDSLREQVMINQFVMAAGCARDQAKQILQAAQWQFETALSIFFSEVAIPCPKSQHPAKVSSNPGFSVGAGFISRDTCLYWHRVVDPVCPRVCDLFLNPRLSVPFSAESPRFWPPMVAQQVKRSASVNSVSSLDSVGLEDDGDEFEEFPADDYATKLSRHDDAGDEEDDDDSVKEGLVKKSIWEDEWDDEYVGDDFAIMLKKDQEKNPALAQSHGDKKQKKSQVMKMEQKQHPATSNEVNEATGEVVDVGLKPPRGSKEKSSSRKPSVDEKNTAAVAKSKPLRKPSAKK</sequence>
<dbReference type="GO" id="GO:0043248">
    <property type="term" value="P:proteasome assembly"/>
    <property type="evidence" value="ECO:0007669"/>
    <property type="project" value="UniProtKB-UniRule"/>
</dbReference>
<dbReference type="GO" id="GO:0006406">
    <property type="term" value="P:mRNA export from nucleus"/>
    <property type="evidence" value="ECO:0007669"/>
    <property type="project" value="UniProtKB-UniRule"/>
</dbReference>
<evidence type="ECO:0000256" key="3">
    <source>
        <dbReference type="RuleBase" id="RU369057"/>
    </source>
</evidence>
<keyword evidence="3" id="KW-0647">Proteasome</keyword>
<dbReference type="AlphaFoldDB" id="A0A7R9BMC0"/>
<organism evidence="6">
    <name type="scientific">Notodromas monacha</name>
    <dbReference type="NCBI Taxonomy" id="399045"/>
    <lineage>
        <taxon>Eukaryota</taxon>
        <taxon>Metazoa</taxon>
        <taxon>Ecdysozoa</taxon>
        <taxon>Arthropoda</taxon>
        <taxon>Crustacea</taxon>
        <taxon>Oligostraca</taxon>
        <taxon>Ostracoda</taxon>
        <taxon>Podocopa</taxon>
        <taxon>Podocopida</taxon>
        <taxon>Cypridocopina</taxon>
        <taxon>Cypridoidea</taxon>
        <taxon>Cyprididae</taxon>
        <taxon>Notodromas</taxon>
    </lineage>
</organism>
<dbReference type="Gene3D" id="1.10.8.10">
    <property type="entry name" value="DNA helicase RuvA subunit, C-terminal domain"/>
    <property type="match status" value="1"/>
</dbReference>
<protein>
    <recommendedName>
        <fullName evidence="3">26S proteasome complex subunit SEM1</fullName>
    </recommendedName>
</protein>
<feature type="region of interest" description="Disordered" evidence="4">
    <location>
        <begin position="212"/>
        <end position="298"/>
    </location>
</feature>
<evidence type="ECO:0000313" key="7">
    <source>
        <dbReference type="Proteomes" id="UP000678499"/>
    </source>
</evidence>
<dbReference type="GO" id="GO:0005634">
    <property type="term" value="C:nucleus"/>
    <property type="evidence" value="ECO:0007669"/>
    <property type="project" value="UniProtKB-SubCell"/>
</dbReference>
<proteinExistence type="inferred from homology"/>
<feature type="compositionally biased region" description="Acidic residues" evidence="4">
    <location>
        <begin position="146"/>
        <end position="159"/>
    </location>
</feature>
<dbReference type="InterPro" id="IPR007834">
    <property type="entry name" value="DSS1_SEM1"/>
</dbReference>